<evidence type="ECO:0000313" key="2">
    <source>
        <dbReference type="Proteomes" id="UP000008637"/>
    </source>
</evidence>
<sequence length="229" mass="25450">MDPKLLGLMGGVGAAGAGGAYLAVANPFGEKGELTSELIKSEAFVKPLTKDDAKWNEAWKRYKEAHKVSSSPDSYKEKDIWGLSEWTQKKSQDSAFEGFKNECETRSKLRVDKESQEYKDFKNYCARPKTVSELIGEDSGVTLLSKTGSGEDTQWNDAWKKYKAANTSATDANTDTWKIQDWTSAKSNDVATSHYKDACEKQANMDIDLTKGLSDTNFVNVKNWCTKPA</sequence>
<evidence type="ECO:0000313" key="1">
    <source>
        <dbReference type="EMBL" id="CBY93115.1"/>
    </source>
</evidence>
<reference evidence="1 2" key="1">
    <citation type="journal article" date="2011" name="J. Bacteriol.">
        <title>Complete genome sequence of Mycoplasma haemofelis, a hemotropic mycoplasma.</title>
        <authorList>
            <person name="Barker E.N."/>
            <person name="Helps C.R."/>
            <person name="Peters I.R."/>
            <person name="Darby A.C."/>
            <person name="Radford A.D."/>
            <person name="Tasker S."/>
        </authorList>
    </citation>
    <scope>NUCLEOTIDE SEQUENCE [LARGE SCALE GENOMIC DNA]</scope>
    <source>
        <strain evidence="1 2">Langford 1</strain>
    </source>
</reference>
<dbReference type="OrthoDB" id="9825557at2"/>
<name>E8ZIZ4_MYCHL</name>
<dbReference type="AlphaFoldDB" id="E8ZIZ4"/>
<accession>E8ZIZ4</accession>
<dbReference type="HOGENOM" id="CLU_098620_0_0_14"/>
<dbReference type="Proteomes" id="UP000008637">
    <property type="component" value="Chromosome"/>
</dbReference>
<dbReference type="EMBL" id="FR773153">
    <property type="protein sequence ID" value="CBY93115.1"/>
    <property type="molecule type" value="Genomic_DNA"/>
</dbReference>
<organism evidence="1 2">
    <name type="scientific">Mycoplasma haemofelis (strain Langford 1)</name>
    <name type="common">Haemobartonella felis</name>
    <dbReference type="NCBI Taxonomy" id="941640"/>
    <lineage>
        <taxon>Bacteria</taxon>
        <taxon>Bacillati</taxon>
        <taxon>Mycoplasmatota</taxon>
        <taxon>Mollicutes</taxon>
        <taxon>Mycoplasmataceae</taxon>
        <taxon>Mycoplasma</taxon>
    </lineage>
</organism>
<dbReference type="KEGG" id="mha:HF1_11070"/>
<proteinExistence type="predicted"/>
<keyword evidence="2" id="KW-1185">Reference proteome</keyword>
<protein>
    <submittedName>
        <fullName evidence="1">Uncharacterized protein</fullName>
    </submittedName>
</protein>
<gene>
    <name evidence="1" type="ORF">HF1_11070</name>
</gene>